<proteinExistence type="inferred from homology"/>
<feature type="region of interest" description="Disordered" evidence="2">
    <location>
        <begin position="1779"/>
        <end position="1799"/>
    </location>
</feature>
<dbReference type="InterPro" id="IPR036397">
    <property type="entry name" value="RNaseH_sf"/>
</dbReference>
<feature type="region of interest" description="Disordered" evidence="2">
    <location>
        <begin position="1353"/>
        <end position="1550"/>
    </location>
</feature>
<dbReference type="OrthoDB" id="414075at2759"/>
<feature type="region of interest" description="Disordered" evidence="2">
    <location>
        <begin position="460"/>
        <end position="479"/>
    </location>
</feature>
<gene>
    <name evidence="3" type="ORF">FOZ61_007213</name>
</gene>
<organism evidence="3 4">
    <name type="scientific">Perkinsus olseni</name>
    <name type="common">Perkinsus atlanticus</name>
    <dbReference type="NCBI Taxonomy" id="32597"/>
    <lineage>
        <taxon>Eukaryota</taxon>
        <taxon>Sar</taxon>
        <taxon>Alveolata</taxon>
        <taxon>Perkinsozoa</taxon>
        <taxon>Perkinsea</taxon>
        <taxon>Perkinsida</taxon>
        <taxon>Perkinsidae</taxon>
        <taxon>Perkinsus</taxon>
    </lineage>
</organism>
<dbReference type="SUPFAM" id="SSF53335">
    <property type="entry name" value="S-adenosyl-L-methionine-dependent methyltransferases"/>
    <property type="match status" value="1"/>
</dbReference>
<comment type="similarity">
    <text evidence="1">Belongs to the CAF1 family.</text>
</comment>
<dbReference type="Pfam" id="PF10294">
    <property type="entry name" value="Methyltransf_16"/>
    <property type="match status" value="1"/>
</dbReference>
<dbReference type="Proteomes" id="UP000570595">
    <property type="component" value="Unassembled WGS sequence"/>
</dbReference>
<feature type="compositionally biased region" description="Low complexity" evidence="2">
    <location>
        <begin position="1244"/>
        <end position="1255"/>
    </location>
</feature>
<evidence type="ECO:0000313" key="3">
    <source>
        <dbReference type="EMBL" id="KAF4656065.1"/>
    </source>
</evidence>
<name>A0A7J6LA20_PEROL</name>
<dbReference type="Gene3D" id="3.30.420.10">
    <property type="entry name" value="Ribonuclease H-like superfamily/Ribonuclease H"/>
    <property type="match status" value="1"/>
</dbReference>
<feature type="compositionally biased region" description="Basic and acidic residues" evidence="2">
    <location>
        <begin position="549"/>
        <end position="560"/>
    </location>
</feature>
<feature type="compositionally biased region" description="Basic and acidic residues" evidence="2">
    <location>
        <begin position="1056"/>
        <end position="1065"/>
    </location>
</feature>
<feature type="region of interest" description="Disordered" evidence="2">
    <location>
        <begin position="1568"/>
        <end position="1746"/>
    </location>
</feature>
<dbReference type="InterPro" id="IPR019410">
    <property type="entry name" value="Methyltransf_16"/>
</dbReference>
<feature type="region of interest" description="Disordered" evidence="2">
    <location>
        <begin position="1180"/>
        <end position="1271"/>
    </location>
</feature>
<dbReference type="EMBL" id="JABAHT010000430">
    <property type="protein sequence ID" value="KAF4656065.1"/>
    <property type="molecule type" value="Genomic_DNA"/>
</dbReference>
<dbReference type="InterPro" id="IPR029063">
    <property type="entry name" value="SAM-dependent_MTases_sf"/>
</dbReference>
<feature type="compositionally biased region" description="Polar residues" evidence="2">
    <location>
        <begin position="1082"/>
        <end position="1091"/>
    </location>
</feature>
<dbReference type="InterPro" id="IPR051181">
    <property type="entry name" value="CAF1_poly(A)_ribonucleases"/>
</dbReference>
<feature type="region of interest" description="Disordered" evidence="2">
    <location>
        <begin position="1030"/>
        <end position="1163"/>
    </location>
</feature>
<evidence type="ECO:0000256" key="1">
    <source>
        <dbReference type="ARBA" id="ARBA00008372"/>
    </source>
</evidence>
<feature type="compositionally biased region" description="Polar residues" evidence="2">
    <location>
        <begin position="1716"/>
        <end position="1732"/>
    </location>
</feature>
<feature type="region of interest" description="Disordered" evidence="2">
    <location>
        <begin position="938"/>
        <end position="963"/>
    </location>
</feature>
<feature type="compositionally biased region" description="Polar residues" evidence="2">
    <location>
        <begin position="1642"/>
        <end position="1662"/>
    </location>
</feature>
<dbReference type="SUPFAM" id="SSF53098">
    <property type="entry name" value="Ribonuclease H-like"/>
    <property type="match status" value="1"/>
</dbReference>
<dbReference type="GO" id="GO:0003723">
    <property type="term" value="F:RNA binding"/>
    <property type="evidence" value="ECO:0007669"/>
    <property type="project" value="TreeGrafter"/>
</dbReference>
<feature type="compositionally biased region" description="Polar residues" evidence="2">
    <location>
        <begin position="1679"/>
        <end position="1701"/>
    </location>
</feature>
<feature type="compositionally biased region" description="Basic and acidic residues" evidence="2">
    <location>
        <begin position="1104"/>
        <end position="1115"/>
    </location>
</feature>
<feature type="region of interest" description="Disordered" evidence="2">
    <location>
        <begin position="649"/>
        <end position="670"/>
    </location>
</feature>
<dbReference type="PANTHER" id="PTHR15092:SF22">
    <property type="entry name" value="POLY(A)-SPECIFIC RIBONUCLEASE PNLDC1"/>
    <property type="match status" value="1"/>
</dbReference>
<feature type="compositionally biased region" description="Low complexity" evidence="2">
    <location>
        <begin position="535"/>
        <end position="547"/>
    </location>
</feature>
<sequence length="2209" mass="237879">MDVDATNFDDALFKTVKAALNDADYIAIDLEMTGIHDAAHQPSGSDSTAVRYRKNRIAAKKYGIMQVGVAAFKGEEYRAWNFYVFPRPVNDLGVTWVPSVALCSAAIAFMKEQGMDFQRWIDKGLTYVNAVVESRLAEALEKENREDSSGENLPEIHNPQAKENVEKAVKAVAEFAKDPEQESFKLPNLRGVALRVATARIKANHPNLLIESVRVGAYTERFVTRRSRRDLVREKLGFRRVWKALLQAKKPIILHNGMLDLMWMLQQFDQDLPSELANFKARARQLFPSGVYDTRQIAIESGYHGVGLSQLAERFAQDPVVQKIHGADEFSKKLDGDEGEEKFHEAGYDAVATGKVFAALTAKMSEDDKKQFLNFVALAQSYYCVNLSEAAGDRAVNDRPRQYRVLEGIPIGTKNTDVLALVEEVRTHFQEKEAGMKIYTYIDWIDDTRGVLHLTPIVHKDDDNSEAEQKEAREREAEVNTQIGVMLDEALARKVGTSAEWSMLKVRSLDDYLKSEVLVRRGISWESLSPKSGHQQQYQYQRPGQRGASEAKEDHFRAVNDSDDTIGGSADTDDEWYAAGKFLLLFFVVLSREDAKIGGRRRFPSVGIVAIVMSMEDDRSSDTFSAAWRAVGALEGELGRLMRPTEVIGREATRSRSSSSSALNPTVGPQADKRDAFAMVRINREPMRPFQVCKRRVAKPKAKKAPVKTKPPPVESCWGVPSWRAEVGPSVRNSKASALKESTVVARGSRRGSRESRVRRPDSIAMGIAVSEVSSDFLDLCVVALTRAVVLDILEASPLRFDAGIISPPSVVVARQASQRRQNEESSPRDTPSSVPSLHAVMQQLDETCMSLTHGFDIEDSFSTSPLSEIESPCDSPGSALFPGSDGPTYEVEELEPLACWKTECSLIMEDSSLARQPSKEGGSAKLTARLPEARAFPAEPAVSLSTSERENQVGESTSRLSAADGASIRGTSVMSGCCVVDVPRRSGGVSNTAPSVEVSHMGATSTSSAMTAEGLSALDAVLGDATSGISGSCGDPGDESGGLLSDLGTTELLDPGEKATDELARTSGTAEGETVAGDKATGNSRRSSSLRGKGPLRSVGRGKIRERGMSREAGKYSASKRSPVFSGSYKARQRGIRPTARSVRGRSLELARSGSDPTDSVKEAYGSLASEDCAAGLQSQVAEEVSDRPRFGDTVDVSAGEGAADVGEHGDSSTGVPESHLVGIDPSQSAVEEGHKSVEDTGGSEVELSLSPSPRSRHNSRPGLSESVEDNMLERCSRVIEHAETAAVNGTAGVDELRCRGQDSESVSVMSSCSSARAPREGVLPWVLSGQGCDGAAPEQSCVSVIGSGLNDGSDRASWDDSSNSSAGGTTARCDCHVDEEERTTDLPTHTVRKISKGGRPTGDGPPPVSSRKGPFFCGSLRRASSDTSFEKPLGTLIGGRASSSATHASPPSTGRARGSRLWSRRGRVSEAILRSLSGSPPSIAGDQRYNEDSTPPQAGPSNVAVEHEPELPDPHCITRPLGSPASAPTEILSPLSASGEREASGRLCESSVLEASVVHDDPLRSLAAHGRAHQSDLDGSETGSIESTRAIMGGSRSSKFAVLSVEEEDAGSPDTPLEPLPRRRRREGSVRKSQDEQKQPDSAYNEASTGLVTSALSSQFDDAPTVKSSDDKGSEETPLTPNSVWNMGSSSRGGDSPRQSEVVDIEEAEAASTEPVTTATRGEWSPTSSPEVCGDRNEKVSPSASVEMVCGMDVEEPAGVDFHGAVAVDSRQVEVLGPLPLHEPSPSSQPSGNPRRCVLEDSRFSRRLKMSSHRFRKKKARGFSAGPEEDSLSGRVGPAVFASQDGTGVSADPEPDGAESFGDSEKRMALLPEPTGIGGPASTCLSTVESTPLVRSPAVVSSRYSRVEESITIYSSLTAIPARREGSLLRKGFARPAPNLSLSILQGRQRLVSFVPVPVPMDWVCSRFTFRGHPFHVVNFDVVDDSAFDGATYTEGICSHSRCSRKSHPPPELVQNLPESVSESLGSVLWFDAAIRFLNWAAKHRRSYKGLRVLGLGEGTGVTSLALAADGAAEVFITDLPELLPLLEVNCSSELNPRFKGRAKALALDWVDESSFPKEIEGSVDVIVCCEILYGNRFVWPGLVRVLERALAVDGEAIFAITLRNARHDVDDFCALAKAGGKLRIAKEEYLSPEVVVVRIQLVEKSQ</sequence>
<feature type="region of interest" description="Disordered" evidence="2">
    <location>
        <begin position="529"/>
        <end position="567"/>
    </location>
</feature>
<dbReference type="CDD" id="cd02440">
    <property type="entry name" value="AdoMet_MTases"/>
    <property type="match status" value="1"/>
</dbReference>
<feature type="region of interest" description="Disordered" evidence="2">
    <location>
        <begin position="1845"/>
        <end position="1864"/>
    </location>
</feature>
<comment type="caution">
    <text evidence="3">The sequence shown here is derived from an EMBL/GenBank/DDBJ whole genome shotgun (WGS) entry which is preliminary data.</text>
</comment>
<dbReference type="Pfam" id="PF04857">
    <property type="entry name" value="CAF1"/>
    <property type="match status" value="1"/>
</dbReference>
<feature type="compositionally biased region" description="Low complexity" evidence="2">
    <location>
        <begin position="1042"/>
        <end position="1054"/>
    </location>
</feature>
<dbReference type="PANTHER" id="PTHR15092">
    <property type="entry name" value="POLY A -SPECIFIC RIBONUCLEASE/TARGET OF EGR1, MEMBER 1"/>
    <property type="match status" value="1"/>
</dbReference>
<accession>A0A7J6LA20</accession>
<dbReference type="InterPro" id="IPR012337">
    <property type="entry name" value="RNaseH-like_sf"/>
</dbReference>
<reference evidence="3 4" key="1">
    <citation type="submission" date="2020-04" db="EMBL/GenBank/DDBJ databases">
        <title>Perkinsus olseni comparative genomics.</title>
        <authorList>
            <person name="Bogema D.R."/>
        </authorList>
    </citation>
    <scope>NUCLEOTIDE SEQUENCE [LARGE SCALE GENOMIC DNA]</scope>
    <source>
        <strain evidence="3">ATCC PRA-179</strain>
    </source>
</reference>
<feature type="compositionally biased region" description="Low complexity" evidence="2">
    <location>
        <begin position="1443"/>
        <end position="1455"/>
    </location>
</feature>
<dbReference type="InterPro" id="IPR006941">
    <property type="entry name" value="RNase_CAF1"/>
</dbReference>
<protein>
    <submittedName>
        <fullName evidence="3">Uncharacterized protein</fullName>
    </submittedName>
</protein>
<evidence type="ECO:0000256" key="2">
    <source>
        <dbReference type="SAM" id="MobiDB-lite"/>
    </source>
</evidence>
<feature type="compositionally biased region" description="Basic and acidic residues" evidence="2">
    <location>
        <begin position="460"/>
        <end position="478"/>
    </location>
</feature>
<feature type="region of interest" description="Disordered" evidence="2">
    <location>
        <begin position="816"/>
        <end position="835"/>
    </location>
</feature>
<dbReference type="Gene3D" id="3.40.50.150">
    <property type="entry name" value="Vaccinia Virus protein VP39"/>
    <property type="match status" value="1"/>
</dbReference>
<feature type="compositionally biased region" description="Polar residues" evidence="2">
    <location>
        <begin position="1361"/>
        <end position="1370"/>
    </location>
</feature>
<dbReference type="GO" id="GO:0000175">
    <property type="term" value="F:3'-5'-RNA exonuclease activity"/>
    <property type="evidence" value="ECO:0007669"/>
    <property type="project" value="TreeGrafter"/>
</dbReference>
<feature type="region of interest" description="Disordered" evidence="2">
    <location>
        <begin position="1817"/>
        <end position="1838"/>
    </location>
</feature>
<evidence type="ECO:0000313" key="4">
    <source>
        <dbReference type="Proteomes" id="UP000570595"/>
    </source>
</evidence>
<feature type="compositionally biased region" description="Basic and acidic residues" evidence="2">
    <location>
        <begin position="1629"/>
        <end position="1641"/>
    </location>
</feature>